<evidence type="ECO:0000256" key="1">
    <source>
        <dbReference type="ARBA" id="ARBA00010638"/>
    </source>
</evidence>
<dbReference type="InterPro" id="IPR037171">
    <property type="entry name" value="NagB/RpiA_transferase-like"/>
</dbReference>
<dbReference type="Pfam" id="PF01812">
    <property type="entry name" value="5-FTHF_cyc-lig"/>
    <property type="match status" value="1"/>
</dbReference>
<keyword evidence="2 4" id="KW-0547">Nucleotide-binding</keyword>
<evidence type="ECO:0000256" key="4">
    <source>
        <dbReference type="RuleBase" id="RU361279"/>
    </source>
</evidence>
<organism evidence="5 6">
    <name type="scientific">Frischella japonica</name>
    <dbReference type="NCBI Taxonomy" id="2741544"/>
    <lineage>
        <taxon>Bacteria</taxon>
        <taxon>Pseudomonadati</taxon>
        <taxon>Pseudomonadota</taxon>
        <taxon>Gammaproteobacteria</taxon>
        <taxon>Orbales</taxon>
        <taxon>Orbaceae</taxon>
        <taxon>Frischella</taxon>
    </lineage>
</organism>
<comment type="caution">
    <text evidence="5">The sequence shown here is derived from an EMBL/GenBank/DDBJ whole genome shotgun (WGS) entry which is preliminary data.</text>
</comment>
<evidence type="ECO:0000256" key="2">
    <source>
        <dbReference type="ARBA" id="ARBA00022741"/>
    </source>
</evidence>
<reference evidence="5 6" key="1">
    <citation type="submission" date="2020-06" db="EMBL/GenBank/DDBJ databases">
        <title>Frischella cerana isolated from Apis cerana gut homogenate.</title>
        <authorList>
            <person name="Wolter L.A."/>
            <person name="Suenami S."/>
            <person name="Miyazaki R."/>
        </authorList>
    </citation>
    <scope>NUCLEOTIDE SEQUENCE [LARGE SCALE GENOMIC DNA]</scope>
    <source>
        <strain evidence="5 6">Ac13</strain>
    </source>
</reference>
<evidence type="ECO:0000256" key="3">
    <source>
        <dbReference type="ARBA" id="ARBA00022840"/>
    </source>
</evidence>
<dbReference type="NCBIfam" id="TIGR02727">
    <property type="entry name" value="MTHFS_bact"/>
    <property type="match status" value="1"/>
</dbReference>
<dbReference type="Gene3D" id="3.40.50.10420">
    <property type="entry name" value="NagB/RpiA/CoA transferase-like"/>
    <property type="match status" value="1"/>
</dbReference>
<dbReference type="PANTHER" id="PTHR23407:SF1">
    <property type="entry name" value="5-FORMYLTETRAHYDROFOLATE CYCLO-LIGASE"/>
    <property type="match status" value="1"/>
</dbReference>
<comment type="similarity">
    <text evidence="1 4">Belongs to the 5-formyltetrahydrofolate cyclo-ligase family.</text>
</comment>
<dbReference type="PANTHER" id="PTHR23407">
    <property type="entry name" value="ATPASE INHIBITOR/5-FORMYLTETRAHYDROFOLATE CYCLO-LIGASE"/>
    <property type="match status" value="1"/>
</dbReference>
<comment type="cofactor">
    <cofactor evidence="4">
        <name>Mg(2+)</name>
        <dbReference type="ChEBI" id="CHEBI:18420"/>
    </cofactor>
</comment>
<dbReference type="InterPro" id="IPR024185">
    <property type="entry name" value="FTHF_cligase-like_sf"/>
</dbReference>
<keyword evidence="6" id="KW-1185">Reference proteome</keyword>
<keyword evidence="4" id="KW-0460">Magnesium</keyword>
<comment type="catalytic activity">
    <reaction evidence="4">
        <text>(6S)-5-formyl-5,6,7,8-tetrahydrofolate + ATP = (6R)-5,10-methenyltetrahydrofolate + ADP + phosphate</text>
        <dbReference type="Rhea" id="RHEA:10488"/>
        <dbReference type="ChEBI" id="CHEBI:30616"/>
        <dbReference type="ChEBI" id="CHEBI:43474"/>
        <dbReference type="ChEBI" id="CHEBI:57455"/>
        <dbReference type="ChEBI" id="CHEBI:57457"/>
        <dbReference type="ChEBI" id="CHEBI:456216"/>
        <dbReference type="EC" id="6.3.3.2"/>
    </reaction>
</comment>
<dbReference type="InterPro" id="IPR002698">
    <property type="entry name" value="FTHF_cligase"/>
</dbReference>
<keyword evidence="3 4" id="KW-0067">ATP-binding</keyword>
<dbReference type="PIRSF" id="PIRSF006806">
    <property type="entry name" value="FTHF_cligase"/>
    <property type="match status" value="1"/>
</dbReference>
<keyword evidence="5" id="KW-0436">Ligase</keyword>
<proteinExistence type="inferred from homology"/>
<dbReference type="RefSeq" id="WP_187755722.1">
    <property type="nucleotide sequence ID" value="NZ_JABURY010000016.1"/>
</dbReference>
<evidence type="ECO:0000313" key="5">
    <source>
        <dbReference type="EMBL" id="MBC9131292.1"/>
    </source>
</evidence>
<dbReference type="EMBL" id="JABURY010000016">
    <property type="protein sequence ID" value="MBC9131292.1"/>
    <property type="molecule type" value="Genomic_DNA"/>
</dbReference>
<evidence type="ECO:0000313" key="6">
    <source>
        <dbReference type="Proteomes" id="UP000651208"/>
    </source>
</evidence>
<name>A0ABR7QYK8_9GAMM</name>
<gene>
    <name evidence="5" type="ORF">FcAc13_08215</name>
</gene>
<dbReference type="Proteomes" id="UP000651208">
    <property type="component" value="Unassembled WGS sequence"/>
</dbReference>
<sequence>MQSISHLPTQQIRNIIRKIRRNLPIEQRLQAEQTIYLQVQQHTKIQLAHNIAIFLSFDGEVNTQPIIEYLWQQGKSVFLPLIDPVKPNHLIFIAYEQDTPLIANQFDIFEPIYDANKIIPYQSLDVIFTPLVAFDDRNYRIGMGGGYYDRLLQNYQQENIYPIGLAFKCQQIDHVMNQAWDIQLPEIIKG</sequence>
<accession>A0ABR7QYK8</accession>
<dbReference type="GO" id="GO:0030272">
    <property type="term" value="F:5-formyltetrahydrofolate cyclo-ligase activity"/>
    <property type="evidence" value="ECO:0007669"/>
    <property type="project" value="UniProtKB-EC"/>
</dbReference>
<dbReference type="SUPFAM" id="SSF100950">
    <property type="entry name" value="NagB/RpiA/CoA transferase-like"/>
    <property type="match status" value="1"/>
</dbReference>
<keyword evidence="4" id="KW-0479">Metal-binding</keyword>
<protein>
    <recommendedName>
        <fullName evidence="4">5-formyltetrahydrofolate cyclo-ligase</fullName>
        <ecNumber evidence="4">6.3.3.2</ecNumber>
    </recommendedName>
</protein>
<dbReference type="EC" id="6.3.3.2" evidence="4"/>